<dbReference type="GO" id="GO:0016192">
    <property type="term" value="P:vesicle-mediated transport"/>
    <property type="evidence" value="ECO:0007669"/>
    <property type="project" value="TreeGrafter"/>
</dbReference>
<comment type="caution">
    <text evidence="7">The sequence shown here is derived from an EMBL/GenBank/DDBJ whole genome shotgun (WGS) entry which is preliminary data.</text>
</comment>
<dbReference type="EMBL" id="MBFS01001153">
    <property type="protein sequence ID" value="PVV01352.1"/>
    <property type="molecule type" value="Genomic_DNA"/>
</dbReference>
<dbReference type="GO" id="GO:0012505">
    <property type="term" value="C:endomembrane system"/>
    <property type="evidence" value="ECO:0007669"/>
    <property type="project" value="UniProtKB-SubCell"/>
</dbReference>
<evidence type="ECO:0000256" key="3">
    <source>
        <dbReference type="ARBA" id="ARBA00022692"/>
    </source>
</evidence>
<comment type="subcellular location">
    <subcellularLocation>
        <location evidence="1">Endomembrane system</location>
        <topology evidence="1">Multi-pass membrane protein</topology>
    </subcellularLocation>
</comment>
<organism evidence="7 8">
    <name type="scientific">Smittium megazygosporum</name>
    <dbReference type="NCBI Taxonomy" id="133381"/>
    <lineage>
        <taxon>Eukaryota</taxon>
        <taxon>Fungi</taxon>
        <taxon>Fungi incertae sedis</taxon>
        <taxon>Zoopagomycota</taxon>
        <taxon>Kickxellomycotina</taxon>
        <taxon>Harpellomycetes</taxon>
        <taxon>Harpellales</taxon>
        <taxon>Legeriomycetaceae</taxon>
        <taxon>Smittium</taxon>
    </lineage>
</organism>
<keyword evidence="5 6" id="KW-0472">Membrane</keyword>
<dbReference type="PANTHER" id="PTHR13314:SF2">
    <property type="entry name" value="CALCIUM CHANNEL FLOWER HOMOLOG"/>
    <property type="match status" value="1"/>
</dbReference>
<dbReference type="AlphaFoldDB" id="A0A2T9Z9V9"/>
<dbReference type="InterPro" id="IPR019365">
    <property type="entry name" value="TVP18/Ca-channel_flower"/>
</dbReference>
<dbReference type="OrthoDB" id="5591789at2759"/>
<sequence length="144" mass="15781">MSFPEELKSRNFSIYAQISGLISAVFLLVFALINISHQSGFRALAIIFAVVVLVIEISVIARLIPSNDSMERFFGGKKRNWWRFVLYLVFAIIMWVAVSKDANSLGVGAFFLTISALLYLLAGITGQESISLSILGGSGIETQS</sequence>
<evidence type="ECO:0000313" key="8">
    <source>
        <dbReference type="Proteomes" id="UP000245609"/>
    </source>
</evidence>
<evidence type="ECO:0000313" key="7">
    <source>
        <dbReference type="EMBL" id="PVV01352.1"/>
    </source>
</evidence>
<keyword evidence="3 6" id="KW-0812">Transmembrane</keyword>
<feature type="transmembrane region" description="Helical" evidence="6">
    <location>
        <begin position="104"/>
        <end position="122"/>
    </location>
</feature>
<keyword evidence="8" id="KW-1185">Reference proteome</keyword>
<proteinExistence type="inferred from homology"/>
<keyword evidence="4 6" id="KW-1133">Transmembrane helix</keyword>
<gene>
    <name evidence="7" type="ORF">BB560_004230</name>
</gene>
<evidence type="ECO:0008006" key="9">
    <source>
        <dbReference type="Google" id="ProtNLM"/>
    </source>
</evidence>
<dbReference type="SMART" id="SM01077">
    <property type="entry name" value="Cg6151-P"/>
    <property type="match status" value="1"/>
</dbReference>
<accession>A0A2T9Z9V9</accession>
<evidence type="ECO:0000256" key="4">
    <source>
        <dbReference type="ARBA" id="ARBA00022989"/>
    </source>
</evidence>
<feature type="transmembrane region" description="Helical" evidence="6">
    <location>
        <begin position="81"/>
        <end position="98"/>
    </location>
</feature>
<name>A0A2T9Z9V9_9FUNG</name>
<evidence type="ECO:0000256" key="5">
    <source>
        <dbReference type="ARBA" id="ARBA00023136"/>
    </source>
</evidence>
<evidence type="ECO:0000256" key="1">
    <source>
        <dbReference type="ARBA" id="ARBA00004127"/>
    </source>
</evidence>
<dbReference type="GO" id="GO:0016020">
    <property type="term" value="C:membrane"/>
    <property type="evidence" value="ECO:0007669"/>
    <property type="project" value="InterPro"/>
</dbReference>
<dbReference type="Proteomes" id="UP000245609">
    <property type="component" value="Unassembled WGS sequence"/>
</dbReference>
<comment type="similarity">
    <text evidence="2">Belongs to the TVP18 family.</text>
</comment>
<feature type="transmembrane region" description="Helical" evidence="6">
    <location>
        <begin position="41"/>
        <end position="61"/>
    </location>
</feature>
<protein>
    <recommendedName>
        <fullName evidence="9">Golgi apparatus membrane protein TVP18</fullName>
    </recommendedName>
</protein>
<evidence type="ECO:0000256" key="6">
    <source>
        <dbReference type="SAM" id="Phobius"/>
    </source>
</evidence>
<dbReference type="PANTHER" id="PTHR13314">
    <property type="entry name" value="CALCIUM CHANNEL FLOWER HOMOLOG"/>
    <property type="match status" value="1"/>
</dbReference>
<evidence type="ECO:0000256" key="2">
    <source>
        <dbReference type="ARBA" id="ARBA00005738"/>
    </source>
</evidence>
<dbReference type="STRING" id="133381.A0A2T9Z9V9"/>
<feature type="transmembrane region" description="Helical" evidence="6">
    <location>
        <begin position="12"/>
        <end position="35"/>
    </location>
</feature>
<reference evidence="7 8" key="1">
    <citation type="journal article" date="2018" name="MBio">
        <title>Comparative Genomics Reveals the Core Gene Toolbox for the Fungus-Insect Symbiosis.</title>
        <authorList>
            <person name="Wang Y."/>
            <person name="Stata M."/>
            <person name="Wang W."/>
            <person name="Stajich J.E."/>
            <person name="White M.M."/>
            <person name="Moncalvo J.M."/>
        </authorList>
    </citation>
    <scope>NUCLEOTIDE SEQUENCE [LARGE SCALE GENOMIC DNA]</scope>
    <source>
        <strain evidence="7 8">SC-DP-2</strain>
    </source>
</reference>
<dbReference type="Pfam" id="PF10233">
    <property type="entry name" value="Cg6151-P"/>
    <property type="match status" value="1"/>
</dbReference>